<feature type="compositionally biased region" description="Polar residues" evidence="5">
    <location>
        <begin position="75"/>
        <end position="85"/>
    </location>
</feature>
<dbReference type="CDD" id="cd02340">
    <property type="entry name" value="ZZ_NBR1_like"/>
    <property type="match status" value="2"/>
</dbReference>
<accession>A0A485L8W5</accession>
<keyword evidence="3" id="KW-0862">Zinc</keyword>
<dbReference type="Gene3D" id="3.30.60.90">
    <property type="match status" value="2"/>
</dbReference>
<gene>
    <name evidence="8" type="primary">Aste57867_17194</name>
    <name evidence="7" type="ORF">As57867_017135</name>
    <name evidence="8" type="ORF">ASTE57867_17194</name>
</gene>
<evidence type="ECO:0000256" key="3">
    <source>
        <dbReference type="ARBA" id="ARBA00022833"/>
    </source>
</evidence>
<keyword evidence="9" id="KW-1185">Reference proteome</keyword>
<name>A0A485L8W5_9STRA</name>
<keyword evidence="2 4" id="KW-0863">Zinc-finger</keyword>
<evidence type="ECO:0000256" key="1">
    <source>
        <dbReference type="ARBA" id="ARBA00022723"/>
    </source>
</evidence>
<sequence length="246" mass="26682">MATPTIRPSKTPSLVFGQQGPTTSPFGPTTSKPKAPFESFNNGPFGPATPNPFTSPIPTTKSIPGNTQAPWTGSFVQPQQPSWSKSVVPPPIQASTTNTSSGNPFVPTVAAAASTASSPHKAFYCNQCSQLITGRIRYKCLVCTDFDLCETCEGVESTHPTHHPFLRLKHAHYGDKNYVTLNRQELTHHGVHCCECNQPIVGILYQCTLCPTVRLCESCELVAGHADFTHPLLKIFRSQKLSTKTS</sequence>
<dbReference type="OrthoDB" id="74537at2759"/>
<evidence type="ECO:0000256" key="5">
    <source>
        <dbReference type="SAM" id="MobiDB-lite"/>
    </source>
</evidence>
<dbReference type="PROSITE" id="PS01357">
    <property type="entry name" value="ZF_ZZ_1"/>
    <property type="match status" value="1"/>
</dbReference>
<organism evidence="8 9">
    <name type="scientific">Aphanomyces stellatus</name>
    <dbReference type="NCBI Taxonomy" id="120398"/>
    <lineage>
        <taxon>Eukaryota</taxon>
        <taxon>Sar</taxon>
        <taxon>Stramenopiles</taxon>
        <taxon>Oomycota</taxon>
        <taxon>Saprolegniomycetes</taxon>
        <taxon>Saprolegniales</taxon>
        <taxon>Verrucalvaceae</taxon>
        <taxon>Aphanomyces</taxon>
    </lineage>
</organism>
<dbReference type="AlphaFoldDB" id="A0A485L8W5"/>
<dbReference type="Pfam" id="PF00569">
    <property type="entry name" value="ZZ"/>
    <property type="match status" value="1"/>
</dbReference>
<dbReference type="InterPro" id="IPR043145">
    <property type="entry name" value="Znf_ZZ_sf"/>
</dbReference>
<dbReference type="PROSITE" id="PS50135">
    <property type="entry name" value="ZF_ZZ_2"/>
    <property type="match status" value="1"/>
</dbReference>
<feature type="region of interest" description="Disordered" evidence="5">
    <location>
        <begin position="1"/>
        <end position="53"/>
    </location>
</feature>
<proteinExistence type="predicted"/>
<evidence type="ECO:0000313" key="8">
    <source>
        <dbReference type="EMBL" id="VFT93951.1"/>
    </source>
</evidence>
<dbReference type="InterPro" id="IPR000433">
    <property type="entry name" value="Znf_ZZ"/>
</dbReference>
<evidence type="ECO:0000259" key="6">
    <source>
        <dbReference type="PROSITE" id="PS50135"/>
    </source>
</evidence>
<dbReference type="EMBL" id="VJMH01006051">
    <property type="protein sequence ID" value="KAF0691624.1"/>
    <property type="molecule type" value="Genomic_DNA"/>
</dbReference>
<dbReference type="EMBL" id="CAADRA010006072">
    <property type="protein sequence ID" value="VFT93951.1"/>
    <property type="molecule type" value="Genomic_DNA"/>
</dbReference>
<dbReference type="GO" id="GO:0008270">
    <property type="term" value="F:zinc ion binding"/>
    <property type="evidence" value="ECO:0007669"/>
    <property type="project" value="UniProtKB-KW"/>
</dbReference>
<feature type="region of interest" description="Disordered" evidence="5">
    <location>
        <begin position="75"/>
        <end position="102"/>
    </location>
</feature>
<evidence type="ECO:0000313" key="9">
    <source>
        <dbReference type="Proteomes" id="UP000332933"/>
    </source>
</evidence>
<evidence type="ECO:0000256" key="2">
    <source>
        <dbReference type="ARBA" id="ARBA00022771"/>
    </source>
</evidence>
<dbReference type="PANTHER" id="PTHR15090:SF8">
    <property type="entry name" value="ZZ-TYPE ZINC FINGER-CONTAINING PROTEIN"/>
    <property type="match status" value="1"/>
</dbReference>
<reference evidence="8 9" key="1">
    <citation type="submission" date="2019-03" db="EMBL/GenBank/DDBJ databases">
        <authorList>
            <person name="Gaulin E."/>
            <person name="Dumas B."/>
        </authorList>
    </citation>
    <scope>NUCLEOTIDE SEQUENCE [LARGE SCALE GENOMIC DNA]</scope>
    <source>
        <strain evidence="8">CBS 568.67</strain>
    </source>
</reference>
<dbReference type="SUPFAM" id="SSF57850">
    <property type="entry name" value="RING/U-box"/>
    <property type="match status" value="2"/>
</dbReference>
<reference evidence="7" key="2">
    <citation type="submission" date="2019-06" db="EMBL/GenBank/DDBJ databases">
        <title>Genomics analysis of Aphanomyces spp. identifies a new class of oomycete effector associated with host adaptation.</title>
        <authorList>
            <person name="Gaulin E."/>
        </authorList>
    </citation>
    <scope>NUCLEOTIDE SEQUENCE</scope>
    <source>
        <strain evidence="7">CBS 578.67</strain>
    </source>
</reference>
<protein>
    <submittedName>
        <fullName evidence="8">Aste57867_17194 protein</fullName>
    </submittedName>
</protein>
<evidence type="ECO:0000313" key="7">
    <source>
        <dbReference type="EMBL" id="KAF0691624.1"/>
    </source>
</evidence>
<feature type="compositionally biased region" description="Low complexity" evidence="5">
    <location>
        <begin position="20"/>
        <end position="34"/>
    </location>
</feature>
<feature type="domain" description="ZZ-type" evidence="6">
    <location>
        <begin position="120"/>
        <end position="173"/>
    </location>
</feature>
<dbReference type="SMART" id="SM00291">
    <property type="entry name" value="ZnF_ZZ"/>
    <property type="match status" value="2"/>
</dbReference>
<dbReference type="Proteomes" id="UP000332933">
    <property type="component" value="Unassembled WGS sequence"/>
</dbReference>
<feature type="compositionally biased region" description="Polar residues" evidence="5">
    <location>
        <begin position="93"/>
        <end position="102"/>
    </location>
</feature>
<feature type="compositionally biased region" description="Polar residues" evidence="5">
    <location>
        <begin position="1"/>
        <end position="12"/>
    </location>
</feature>
<keyword evidence="1" id="KW-0479">Metal-binding</keyword>
<dbReference type="InterPro" id="IPR052260">
    <property type="entry name" value="Autophagy_Rcpt_SigReg"/>
</dbReference>
<dbReference type="PANTHER" id="PTHR15090">
    <property type="entry name" value="SEQUESTOSOME 1-RELATED"/>
    <property type="match status" value="1"/>
</dbReference>
<evidence type="ECO:0000256" key="4">
    <source>
        <dbReference type="PROSITE-ProRule" id="PRU00228"/>
    </source>
</evidence>